<accession>A0A972FYE7</accession>
<dbReference type="EMBL" id="JAAXYH010000006">
    <property type="protein sequence ID" value="NMH65518.1"/>
    <property type="molecule type" value="Genomic_DNA"/>
</dbReference>
<evidence type="ECO:0000313" key="1">
    <source>
        <dbReference type="EMBL" id="NMH65518.1"/>
    </source>
</evidence>
<organism evidence="1 2">
    <name type="scientific">Shewanella salipaludis</name>
    <dbReference type="NCBI Taxonomy" id="2723052"/>
    <lineage>
        <taxon>Bacteria</taxon>
        <taxon>Pseudomonadati</taxon>
        <taxon>Pseudomonadota</taxon>
        <taxon>Gammaproteobacteria</taxon>
        <taxon>Alteromonadales</taxon>
        <taxon>Shewanellaceae</taxon>
        <taxon>Shewanella</taxon>
    </lineage>
</organism>
<name>A0A972FYE7_9GAMM</name>
<keyword evidence="2" id="KW-1185">Reference proteome</keyword>
<evidence type="ECO:0000313" key="2">
    <source>
        <dbReference type="Proteomes" id="UP000737113"/>
    </source>
</evidence>
<gene>
    <name evidence="1" type="ORF">HC757_10075</name>
</gene>
<dbReference type="AlphaFoldDB" id="A0A972FYE7"/>
<dbReference type="Gene3D" id="6.10.280.50">
    <property type="match status" value="1"/>
</dbReference>
<dbReference type="RefSeq" id="WP_169564220.1">
    <property type="nucleotide sequence ID" value="NZ_JAAXYH010000006.1"/>
</dbReference>
<comment type="caution">
    <text evidence="1">The sequence shown here is derived from an EMBL/GenBank/DDBJ whole genome shotgun (WGS) entry which is preliminary data.</text>
</comment>
<reference evidence="1" key="1">
    <citation type="submission" date="2020-04" db="EMBL/GenBank/DDBJ databases">
        <title>Description of Shewanella salipaludis sp. nov., isolated from a salt marsh.</title>
        <authorList>
            <person name="Park S."/>
            <person name="Yoon J.-H."/>
        </authorList>
    </citation>
    <scope>NUCLEOTIDE SEQUENCE</scope>
    <source>
        <strain evidence="1">SHSM-M6</strain>
    </source>
</reference>
<sequence>MLGEIHSLTHEFPEYVDVIAELKHRDSEFATMSKRYSELDNKIRALELTSVPTTDAHFMELKMERLSLKDKLHHRLVNQGA</sequence>
<dbReference type="InterPro" id="IPR038444">
    <property type="entry name" value="DUF465_sf"/>
</dbReference>
<dbReference type="Pfam" id="PF04325">
    <property type="entry name" value="DUF465"/>
    <property type="match status" value="1"/>
</dbReference>
<dbReference type="InterPro" id="IPR007420">
    <property type="entry name" value="DUF465"/>
</dbReference>
<dbReference type="Proteomes" id="UP000737113">
    <property type="component" value="Unassembled WGS sequence"/>
</dbReference>
<proteinExistence type="predicted"/>
<protein>
    <submittedName>
        <fullName evidence="1">DUF465 domain-containing protein</fullName>
    </submittedName>
</protein>